<protein>
    <submittedName>
        <fullName evidence="2">Uncharacterized protein</fullName>
    </submittedName>
</protein>
<accession>A0A9W8NHE6</accession>
<proteinExistence type="predicted"/>
<evidence type="ECO:0000313" key="3">
    <source>
        <dbReference type="Proteomes" id="UP001148614"/>
    </source>
</evidence>
<name>A0A9W8NHE6_9PEZI</name>
<reference evidence="2" key="1">
    <citation type="submission" date="2022-07" db="EMBL/GenBank/DDBJ databases">
        <title>Genome Sequence of Xylaria arbuscula.</title>
        <authorList>
            <person name="Buettner E."/>
        </authorList>
    </citation>
    <scope>NUCLEOTIDE SEQUENCE</scope>
    <source>
        <strain evidence="2">VT107</strain>
    </source>
</reference>
<dbReference type="Proteomes" id="UP001148614">
    <property type="component" value="Unassembled WGS sequence"/>
</dbReference>
<comment type="caution">
    <text evidence="2">The sequence shown here is derived from an EMBL/GenBank/DDBJ whole genome shotgun (WGS) entry which is preliminary data.</text>
</comment>
<gene>
    <name evidence="2" type="ORF">NPX13_g4134</name>
</gene>
<organism evidence="2 3">
    <name type="scientific">Xylaria arbuscula</name>
    <dbReference type="NCBI Taxonomy" id="114810"/>
    <lineage>
        <taxon>Eukaryota</taxon>
        <taxon>Fungi</taxon>
        <taxon>Dikarya</taxon>
        <taxon>Ascomycota</taxon>
        <taxon>Pezizomycotina</taxon>
        <taxon>Sordariomycetes</taxon>
        <taxon>Xylariomycetidae</taxon>
        <taxon>Xylariales</taxon>
        <taxon>Xylariaceae</taxon>
        <taxon>Xylaria</taxon>
    </lineage>
</organism>
<sequence>MSSCSGQGGLQLSSDENSHEDQKPSYSLLQYLNADPTITEHTSGLTKGVGNPVKKSKRHVAKAKKAIEKFDKAWEKK</sequence>
<dbReference type="AlphaFoldDB" id="A0A9W8NHE6"/>
<dbReference type="EMBL" id="JANPWZ010000562">
    <property type="protein sequence ID" value="KAJ3575138.1"/>
    <property type="molecule type" value="Genomic_DNA"/>
</dbReference>
<feature type="compositionally biased region" description="Low complexity" evidence="1">
    <location>
        <begin position="1"/>
        <end position="14"/>
    </location>
</feature>
<feature type="region of interest" description="Disordered" evidence="1">
    <location>
        <begin position="1"/>
        <end position="61"/>
    </location>
</feature>
<evidence type="ECO:0000256" key="1">
    <source>
        <dbReference type="SAM" id="MobiDB-lite"/>
    </source>
</evidence>
<evidence type="ECO:0000313" key="2">
    <source>
        <dbReference type="EMBL" id="KAJ3575138.1"/>
    </source>
</evidence>
<keyword evidence="3" id="KW-1185">Reference proteome</keyword>